<keyword evidence="4" id="KW-0378">Hydrolase</keyword>
<dbReference type="InterPro" id="IPR040393">
    <property type="entry name" value="TREX1/2"/>
</dbReference>
<accession>A0ABP0GYX3</accession>
<gene>
    <name evidence="8" type="ORF">CVLEPA_LOCUS29053</name>
</gene>
<dbReference type="SUPFAM" id="SSF53098">
    <property type="entry name" value="Ribonuclease H-like"/>
    <property type="match status" value="1"/>
</dbReference>
<evidence type="ECO:0000256" key="2">
    <source>
        <dbReference type="ARBA" id="ARBA00022722"/>
    </source>
</evidence>
<dbReference type="InterPro" id="IPR036397">
    <property type="entry name" value="RNaseH_sf"/>
</dbReference>
<keyword evidence="2" id="KW-0540">Nuclease</keyword>
<evidence type="ECO:0000256" key="3">
    <source>
        <dbReference type="ARBA" id="ARBA00022723"/>
    </source>
</evidence>
<reference evidence="8 9" key="1">
    <citation type="submission" date="2024-02" db="EMBL/GenBank/DDBJ databases">
        <authorList>
            <person name="Daric V."/>
            <person name="Darras S."/>
        </authorList>
    </citation>
    <scope>NUCLEOTIDE SEQUENCE [LARGE SCALE GENOMIC DNA]</scope>
</reference>
<evidence type="ECO:0008006" key="10">
    <source>
        <dbReference type="Google" id="ProtNLM"/>
    </source>
</evidence>
<evidence type="ECO:0000313" key="8">
    <source>
        <dbReference type="EMBL" id="CAK8695834.1"/>
    </source>
</evidence>
<keyword evidence="3" id="KW-0479">Metal-binding</keyword>
<dbReference type="PANTHER" id="PTHR13058:SF19">
    <property type="entry name" value="LD40940P"/>
    <property type="match status" value="1"/>
</dbReference>
<dbReference type="PANTHER" id="PTHR13058">
    <property type="entry name" value="THREE PRIME REPAIR EXONUCLEASE 1, 2"/>
    <property type="match status" value="1"/>
</dbReference>
<evidence type="ECO:0000256" key="4">
    <source>
        <dbReference type="ARBA" id="ARBA00022801"/>
    </source>
</evidence>
<evidence type="ECO:0000256" key="5">
    <source>
        <dbReference type="ARBA" id="ARBA00022839"/>
    </source>
</evidence>
<evidence type="ECO:0000256" key="1">
    <source>
        <dbReference type="ARBA" id="ARBA00001946"/>
    </source>
</evidence>
<dbReference type="InterPro" id="IPR012337">
    <property type="entry name" value="RNaseH-like_sf"/>
</dbReference>
<organism evidence="8 9">
    <name type="scientific">Clavelina lepadiformis</name>
    <name type="common">Light-bulb sea squirt</name>
    <name type="synonym">Ascidia lepadiformis</name>
    <dbReference type="NCBI Taxonomy" id="159417"/>
    <lineage>
        <taxon>Eukaryota</taxon>
        <taxon>Metazoa</taxon>
        <taxon>Chordata</taxon>
        <taxon>Tunicata</taxon>
        <taxon>Ascidiacea</taxon>
        <taxon>Aplousobranchia</taxon>
        <taxon>Clavelinidae</taxon>
        <taxon>Clavelina</taxon>
    </lineage>
</organism>
<keyword evidence="9" id="KW-1185">Reference proteome</keyword>
<keyword evidence="5" id="KW-0269">Exonuclease</keyword>
<protein>
    <recommendedName>
        <fullName evidence="10">Exonuclease domain-containing protein</fullName>
    </recommendedName>
</protein>
<keyword evidence="6" id="KW-0460">Magnesium</keyword>
<dbReference type="Proteomes" id="UP001642483">
    <property type="component" value="Unassembled WGS sequence"/>
</dbReference>
<dbReference type="Gene3D" id="3.30.420.10">
    <property type="entry name" value="Ribonuclease H-like superfamily/Ribonuclease H"/>
    <property type="match status" value="1"/>
</dbReference>
<sequence length="634" mass="72007">MTTMPETLVFIKVQSELDSTINISILAVHKAELTRNNGDRKLPHSGIISFDPRATPREKRANKLNGLPRVVDKLMTQCKSQARMKSFAKLLEKFLRRQSGLTCVLHPKERLSELKVLQNELSRVEEPLEHMMDGNLMLCLVDWRLTSEYDPGYSSLHECSPETLTFSKIEIYEQYLNKPIPVEITAEEENVCFLGVTCEVILYNSFKLKLQPVSITNLTNDTFHSICFSGNYPASSLLSTQPSTSVSSGFPPSFQSSGFASSSSSFCSTSSFSTSEVSLPSSALHGEDDSFIFYHIETTNLKPCKITEICMIATNKDNLVTASQDGCEPTVQDSIVLIVDPEEEISSPAEIMTQLTNSIIQQSCKPPFGADTLDILETFLQRQTGNICLVVHYAGFSVNILRTHICNVMKIPLGFQKLFVADTLRKLKQLGNGQLVKAYSNFFNEKLPREDKMVSKFSSAPAFAAAILKLVCRVKCLLDHVLENQKKFVDFKLQQPKKRITQQECTDGLVQKTKRKRMQWTHELQNDLMKCYKKSNPSEKGYQQRLYALWLDMHPDNNVTQKTIINRVHKTVKRRLIYDNTPENESNVPHTHVQSELPQTSSFPSSLFDRSRTFKEVEITKVYQKKKFRSSKHH</sequence>
<evidence type="ECO:0000256" key="6">
    <source>
        <dbReference type="ARBA" id="ARBA00022842"/>
    </source>
</evidence>
<comment type="cofactor">
    <cofactor evidence="1">
        <name>Mg(2+)</name>
        <dbReference type="ChEBI" id="CHEBI:18420"/>
    </cofactor>
</comment>
<proteinExistence type="predicted"/>
<feature type="region of interest" description="Disordered" evidence="7">
    <location>
        <begin position="581"/>
        <end position="604"/>
    </location>
</feature>
<evidence type="ECO:0000313" key="9">
    <source>
        <dbReference type="Proteomes" id="UP001642483"/>
    </source>
</evidence>
<dbReference type="EMBL" id="CAWYQH010000152">
    <property type="protein sequence ID" value="CAK8695834.1"/>
    <property type="molecule type" value="Genomic_DNA"/>
</dbReference>
<evidence type="ECO:0000256" key="7">
    <source>
        <dbReference type="SAM" id="MobiDB-lite"/>
    </source>
</evidence>
<name>A0ABP0GYX3_CLALP</name>
<comment type="caution">
    <text evidence="8">The sequence shown here is derived from an EMBL/GenBank/DDBJ whole genome shotgun (WGS) entry which is preliminary data.</text>
</comment>